<keyword evidence="2" id="KW-1003">Cell membrane</keyword>
<dbReference type="EMBL" id="CP124685">
    <property type="protein sequence ID" value="WGX76473.1"/>
    <property type="molecule type" value="Genomic_DNA"/>
</dbReference>
<keyword evidence="4" id="KW-1185">Reference proteome</keyword>
<evidence type="ECO:0000313" key="4">
    <source>
        <dbReference type="Proteomes" id="UP001239169"/>
    </source>
</evidence>
<dbReference type="Proteomes" id="UP001239169">
    <property type="component" value="Chromosome"/>
</dbReference>
<accession>A0ABY8R764</accession>
<dbReference type="Gene3D" id="3.30.70.100">
    <property type="match status" value="1"/>
</dbReference>
<gene>
    <name evidence="3" type="ORF">QJS64_04690</name>
</gene>
<name>A0ABY8R764_PARBF</name>
<evidence type="ECO:0000256" key="2">
    <source>
        <dbReference type="ARBA" id="ARBA00022475"/>
    </source>
</evidence>
<keyword evidence="2" id="KW-0472">Membrane</keyword>
<proteinExistence type="predicted"/>
<evidence type="ECO:0000313" key="3">
    <source>
        <dbReference type="EMBL" id="WGX76473.1"/>
    </source>
</evidence>
<dbReference type="PANTHER" id="PTHR30460:SF1">
    <property type="entry name" value="MECHANOSENSITIVE ION CHANNEL"/>
    <property type="match status" value="1"/>
</dbReference>
<sequence length="77" mass="9219">MRRVTIPNGNIISIRNYSRKNMRVVVSVRVPYQEDPLEVIKSLEEVCDILNERHKDFLHTKRVRKMLGHLVYMELQI</sequence>
<organism evidence="3 4">
    <name type="scientific">Paraclostridium bifermentans</name>
    <name type="common">Clostridium bifermentans</name>
    <dbReference type="NCBI Taxonomy" id="1490"/>
    <lineage>
        <taxon>Bacteria</taxon>
        <taxon>Bacillati</taxon>
        <taxon>Bacillota</taxon>
        <taxon>Clostridia</taxon>
        <taxon>Peptostreptococcales</taxon>
        <taxon>Peptostreptococcaceae</taxon>
        <taxon>Paraclostridium</taxon>
    </lineage>
</organism>
<comment type="subcellular location">
    <subcellularLocation>
        <location evidence="1">Cell membrane</location>
    </subcellularLocation>
</comment>
<protein>
    <submittedName>
        <fullName evidence="3">Mechanosensitive ion channel family protein</fullName>
    </submittedName>
</protein>
<dbReference type="PANTHER" id="PTHR30460">
    <property type="entry name" value="MODERATE CONDUCTANCE MECHANOSENSITIVE CHANNEL YBIO"/>
    <property type="match status" value="1"/>
</dbReference>
<dbReference type="InterPro" id="IPR045276">
    <property type="entry name" value="YbiO_bact"/>
</dbReference>
<reference evidence="3 4" key="1">
    <citation type="submission" date="2023-04" db="EMBL/GenBank/DDBJ databases">
        <title>Bacteria Genome Submission.</title>
        <authorList>
            <person name="Isaac P."/>
        </authorList>
    </citation>
    <scope>NUCLEOTIDE SEQUENCE [LARGE SCALE GENOMIC DNA]</scope>
    <source>
        <strain evidence="3 4">SampleS7P1</strain>
    </source>
</reference>
<evidence type="ECO:0000256" key="1">
    <source>
        <dbReference type="ARBA" id="ARBA00004236"/>
    </source>
</evidence>